<dbReference type="PANTHER" id="PTHR30451">
    <property type="entry name" value="OUTER MEMBRANE USHER PROTEIN"/>
    <property type="match status" value="1"/>
</dbReference>
<dbReference type="EMBL" id="VFPT01000002">
    <property type="protein sequence ID" value="TQM90433.1"/>
    <property type="molecule type" value="Genomic_DNA"/>
</dbReference>
<dbReference type="InterPro" id="IPR000015">
    <property type="entry name" value="Fimb_usher"/>
</dbReference>
<dbReference type="GO" id="GO:0009297">
    <property type="term" value="P:pilus assembly"/>
    <property type="evidence" value="ECO:0007669"/>
    <property type="project" value="InterPro"/>
</dbReference>
<evidence type="ECO:0000313" key="2">
    <source>
        <dbReference type="Proteomes" id="UP000320582"/>
    </source>
</evidence>
<comment type="caution">
    <text evidence="1">The sequence shown here is derived from an EMBL/GenBank/DDBJ whole genome shotgun (WGS) entry which is preliminary data.</text>
</comment>
<keyword evidence="2" id="KW-1185">Reference proteome</keyword>
<dbReference type="OrthoDB" id="7876934at2"/>
<gene>
    <name evidence="1" type="ORF">BD293_3817</name>
</gene>
<evidence type="ECO:0000313" key="1">
    <source>
        <dbReference type="EMBL" id="TQM90433.1"/>
    </source>
</evidence>
<reference evidence="1 2" key="1">
    <citation type="submission" date="2019-06" db="EMBL/GenBank/DDBJ databases">
        <title>Genomic Encyclopedia of Archaeal and Bacterial Type Strains, Phase II (KMG-II): from individual species to whole genera.</title>
        <authorList>
            <person name="Goeker M."/>
        </authorList>
    </citation>
    <scope>NUCLEOTIDE SEQUENCE [LARGE SCALE GENOMIC DNA]</scope>
    <source>
        <strain evidence="1 2">DSM 18423</strain>
    </source>
</reference>
<sequence length="789" mass="86231">MASYRPKILKLSKFTSVLLLSTALQSGMLRAETQSIFNSGLVFSEERGWVYEPSLARSTVFEYALLINGERTNVLIKGKNGNAPPLTARLLKDNGIKLPWYVLGRVGPERVDYMKVVVDHRQLTVKVFVPDEYYEAPHQNRSMRADRFEAGYGAVLSYDLNYRNRRADTQSVDDSIQGRLKGIFSTPFGTLVNTGRVSLLDGALDYRRNETYIEVFNPDKGRIFTFGDMQITPNSDRRVQIAGVGVRTEMRFQQGGNRRTRPYVYFDRGLQRTDAEVVYDSLSLEDTWTLDDYSEALGMPVTRAEDGGLVARVTDENGNDAYVAVSAADNSRLLPEGAIEYQLQAGVARRTIGNTESYTNIPVFHGNLVFGLSDNLTTKFEGSFTQGYQNIGIGAYTIFGRGVIANADVSISRFKRNLAAAGRVSMGTRIANGNASLNVTYREKGYSDLGYAVQFNEIQGLSTLAEAPSRFEAYANYSTTWNDYRYSFTAASRSINGEMAHRANLNISGSPSDRMNVFASLRHDFSRNDTSLRAGVSFKLGGRSVSSTVRRANDRTVSTASIRQPLGREIGDVGYSAMLSRSDSGIRGEARAQVRTVAGTVEGSIAKRASYSEQRLRLTGSIGAGAGGLYYGQYVHDSFALVDTGRPNVRITRSGIHVGSSSVLGGVVVPIGSFNRQRISHEPISGTFSEMSSRTLAVYPNSGLALSMGVREISGLTIRFVSTSGKPVSRGAKITVAGQSETSVVGVDGEAWVNFATPGTRITVTEDRSACAVEVPDFEPGAILELLCR</sequence>
<name>A0A543K5T0_9RHOB</name>
<accession>A0A543K5T0</accession>
<organism evidence="1 2">
    <name type="scientific">Roseinatronobacter monicus</name>
    <dbReference type="NCBI Taxonomy" id="393481"/>
    <lineage>
        <taxon>Bacteria</taxon>
        <taxon>Pseudomonadati</taxon>
        <taxon>Pseudomonadota</taxon>
        <taxon>Alphaproteobacteria</taxon>
        <taxon>Rhodobacterales</taxon>
        <taxon>Paracoccaceae</taxon>
        <taxon>Roseinatronobacter</taxon>
    </lineage>
</organism>
<dbReference type="GO" id="GO:0015473">
    <property type="term" value="F:fimbrial usher porin activity"/>
    <property type="evidence" value="ECO:0007669"/>
    <property type="project" value="InterPro"/>
</dbReference>
<proteinExistence type="predicted"/>
<protein>
    <submittedName>
        <fullName evidence="1">Outer membrane usher protein FimD/PapC</fullName>
    </submittedName>
</protein>
<dbReference type="GO" id="GO:0009279">
    <property type="term" value="C:cell outer membrane"/>
    <property type="evidence" value="ECO:0007669"/>
    <property type="project" value="TreeGrafter"/>
</dbReference>
<dbReference type="Proteomes" id="UP000320582">
    <property type="component" value="Unassembled WGS sequence"/>
</dbReference>
<dbReference type="AlphaFoldDB" id="A0A543K5T0"/>
<dbReference type="PANTHER" id="PTHR30451:SF5">
    <property type="entry name" value="SLR0019 PROTEIN"/>
    <property type="match status" value="1"/>
</dbReference>